<accession>A0A934KH85</accession>
<organism evidence="6 7">
    <name type="scientific">Candidatus Amunia macphersoniae</name>
    <dbReference type="NCBI Taxonomy" id="3127014"/>
    <lineage>
        <taxon>Bacteria</taxon>
        <taxon>Bacillati</taxon>
        <taxon>Candidatus Dormiibacterota</taxon>
        <taxon>Candidatus Dormibacteria</taxon>
        <taxon>Candidatus Aeolococcales</taxon>
        <taxon>Candidatus Aeolococcaceae</taxon>
        <taxon>Candidatus Amunia</taxon>
    </lineage>
</organism>
<feature type="transmembrane region" description="Helical" evidence="5">
    <location>
        <begin position="86"/>
        <end position="107"/>
    </location>
</feature>
<dbReference type="Proteomes" id="UP000614410">
    <property type="component" value="Unassembled WGS sequence"/>
</dbReference>
<evidence type="ECO:0000256" key="4">
    <source>
        <dbReference type="ARBA" id="ARBA00023136"/>
    </source>
</evidence>
<comment type="caution">
    <text evidence="6">The sequence shown here is derived from an EMBL/GenBank/DDBJ whole genome shotgun (WGS) entry which is preliminary data.</text>
</comment>
<keyword evidence="2 5" id="KW-0812">Transmembrane</keyword>
<sequence length="176" mass="19162">MLNTLSASALLHRYRIVLVTVRAFLGIVYLSNGLAKLFSLHSLTIGPWKSYLINRTDALGIQRSNTVKAPGFLHDLGNVVVDHWDVLQWLLTVGEISVGLGLILGLLSQVSAAGGFILAFSTFVFALGSGVWTYDYLFEPVILLALVFAPGLPGLDSRLPWGRLRGTKDTTAPIRQ</sequence>
<evidence type="ECO:0000256" key="3">
    <source>
        <dbReference type="ARBA" id="ARBA00022989"/>
    </source>
</evidence>
<dbReference type="PANTHER" id="PTHR39157:SF1">
    <property type="entry name" value="DOXX FAMILY PROTEIN"/>
    <property type="match status" value="1"/>
</dbReference>
<dbReference type="InterPro" id="IPR032808">
    <property type="entry name" value="DoxX"/>
</dbReference>
<feature type="transmembrane region" description="Helical" evidence="5">
    <location>
        <begin position="114"/>
        <end position="132"/>
    </location>
</feature>
<dbReference type="AlphaFoldDB" id="A0A934KH85"/>
<feature type="transmembrane region" description="Helical" evidence="5">
    <location>
        <begin position="138"/>
        <end position="155"/>
    </location>
</feature>
<dbReference type="Pfam" id="PF07681">
    <property type="entry name" value="DoxX"/>
    <property type="match status" value="1"/>
</dbReference>
<name>A0A934KH85_9BACT</name>
<comment type="subcellular location">
    <subcellularLocation>
        <location evidence="1">Membrane</location>
        <topology evidence="1">Multi-pass membrane protein</topology>
    </subcellularLocation>
</comment>
<evidence type="ECO:0000313" key="6">
    <source>
        <dbReference type="EMBL" id="MBJ7608716.1"/>
    </source>
</evidence>
<dbReference type="GO" id="GO:0016020">
    <property type="term" value="C:membrane"/>
    <property type="evidence" value="ECO:0007669"/>
    <property type="project" value="UniProtKB-SubCell"/>
</dbReference>
<protein>
    <submittedName>
        <fullName evidence="6">DoxX family membrane protein</fullName>
    </submittedName>
</protein>
<dbReference type="EMBL" id="JAEKNN010000023">
    <property type="protein sequence ID" value="MBJ7608716.1"/>
    <property type="molecule type" value="Genomic_DNA"/>
</dbReference>
<keyword evidence="4 5" id="KW-0472">Membrane</keyword>
<evidence type="ECO:0000256" key="2">
    <source>
        <dbReference type="ARBA" id="ARBA00022692"/>
    </source>
</evidence>
<feature type="transmembrane region" description="Helical" evidence="5">
    <location>
        <begin position="12"/>
        <end position="30"/>
    </location>
</feature>
<evidence type="ECO:0000256" key="1">
    <source>
        <dbReference type="ARBA" id="ARBA00004141"/>
    </source>
</evidence>
<dbReference type="PANTHER" id="PTHR39157">
    <property type="entry name" value="INTEGRAL MEMBRANE PROTEIN-RELATED"/>
    <property type="match status" value="1"/>
</dbReference>
<evidence type="ECO:0000256" key="5">
    <source>
        <dbReference type="SAM" id="Phobius"/>
    </source>
</evidence>
<reference evidence="6 7" key="1">
    <citation type="submission" date="2020-10" db="EMBL/GenBank/DDBJ databases">
        <title>Ca. Dormibacterota MAGs.</title>
        <authorList>
            <person name="Montgomery K."/>
        </authorList>
    </citation>
    <scope>NUCLEOTIDE SEQUENCE [LARGE SCALE GENOMIC DNA]</scope>
    <source>
        <strain evidence="6">Mitchell_Peninsula_5</strain>
    </source>
</reference>
<proteinExistence type="predicted"/>
<keyword evidence="3 5" id="KW-1133">Transmembrane helix</keyword>
<gene>
    <name evidence="6" type="ORF">JF887_04700</name>
</gene>
<evidence type="ECO:0000313" key="7">
    <source>
        <dbReference type="Proteomes" id="UP000614410"/>
    </source>
</evidence>